<dbReference type="Proteomes" id="UP000053105">
    <property type="component" value="Unassembled WGS sequence"/>
</dbReference>
<dbReference type="GO" id="GO:0005730">
    <property type="term" value="C:nucleolus"/>
    <property type="evidence" value="ECO:0007669"/>
    <property type="project" value="TreeGrafter"/>
</dbReference>
<dbReference type="GO" id="GO:0000466">
    <property type="term" value="P:maturation of 5.8S rRNA from tricistronic rRNA transcript (SSU-rRNA, 5.8S rRNA, LSU-rRNA)"/>
    <property type="evidence" value="ECO:0007669"/>
    <property type="project" value="TreeGrafter"/>
</dbReference>
<protein>
    <submittedName>
        <fullName evidence="2">Nucleolar pre-ribosomal-associated protein 1</fullName>
    </submittedName>
</protein>
<sequence length="516" mass="60271">MTTSHSEFINIMLESSNTKRDLIELLWILIQKNKEVMSLTHIPVYLAAYNATLSEADQFILFILQYYESNNINIYKYQPYVWGNMATTYYSVKGEIHLSLWRQPSIMQVLNLFEEDIVNNTIKEYPVDRDLKDNELYRANNVYDPAFYLPLLYFLLSENNVVSCYKVAQSGALALTFAACSSKHSNVRMIAYTIIARYYTHLEASSSKTRLLWMRLIDALRYGIISQQSELNNIRINCLVSTFLAKTSLITTQPLHPLYSVLQIFLVAKSALDINTIPELLQLLHSSDVEHKIHRCWILENIRDSMKSEAELDIAFKCVLFKMLFDFYISSLSDSNTKKLILEIIDVTLKIRKASILFIERYGIFPWLLEVSRNLHKRETKHFELIVKMMDKLLNTILNMKGEIAHYKLMLLNIVLCLKSYLVTDIRIGIFISYINILQKLLLSRHMKIIVTKEYILEIVEFSKKILDNIEECDDMLRFGCEYVTKIDCSKDDDEVQIAKNSLRTLVWTWCAHEIN</sequence>
<dbReference type="PANTHER" id="PTHR13500">
    <property type="entry name" value="NUCLEOLAR PRERIBOSOMAL-ASSOCIATED PROTEIN 1"/>
    <property type="match status" value="1"/>
</dbReference>
<dbReference type="InterPro" id="IPR032436">
    <property type="entry name" value="URB1_C"/>
</dbReference>
<dbReference type="PANTHER" id="PTHR13500:SF0">
    <property type="entry name" value="NUCLEOLAR PRE-RIBOSOMAL-ASSOCIATED PROTEIN 1"/>
    <property type="match status" value="1"/>
</dbReference>
<evidence type="ECO:0000313" key="3">
    <source>
        <dbReference type="Proteomes" id="UP000053105"/>
    </source>
</evidence>
<dbReference type="EMBL" id="KQ435811">
    <property type="protein sequence ID" value="KOX72871.1"/>
    <property type="molecule type" value="Genomic_DNA"/>
</dbReference>
<reference evidence="2 3" key="1">
    <citation type="submission" date="2015-07" db="EMBL/GenBank/DDBJ databases">
        <title>The genome of Melipona quadrifasciata.</title>
        <authorList>
            <person name="Pan H."/>
            <person name="Kapheim K."/>
        </authorList>
    </citation>
    <scope>NUCLEOTIDE SEQUENCE [LARGE SCALE GENOMIC DNA]</scope>
    <source>
        <strain evidence="2">0111107301</strain>
        <tissue evidence="2">Whole body</tissue>
    </source>
</reference>
<evidence type="ECO:0000259" key="1">
    <source>
        <dbReference type="Pfam" id="PF16201"/>
    </source>
</evidence>
<dbReference type="STRING" id="166423.A0A0N0U4R5"/>
<keyword evidence="3" id="KW-1185">Reference proteome</keyword>
<proteinExistence type="predicted"/>
<dbReference type="Pfam" id="PF16201">
    <property type="entry name" value="NopRA1"/>
    <property type="match status" value="1"/>
</dbReference>
<name>A0A0N0U4R5_9HYME</name>
<evidence type="ECO:0000313" key="2">
    <source>
        <dbReference type="EMBL" id="KOX72871.1"/>
    </source>
</evidence>
<dbReference type="OrthoDB" id="72892at2759"/>
<feature type="domain" description="URB1 C-terminal" evidence="1">
    <location>
        <begin position="173"/>
        <end position="367"/>
    </location>
</feature>
<dbReference type="GO" id="GO:0000463">
    <property type="term" value="P:maturation of LSU-rRNA from tricistronic rRNA transcript (SSU-rRNA, 5.8S rRNA, LSU-rRNA)"/>
    <property type="evidence" value="ECO:0007669"/>
    <property type="project" value="TreeGrafter"/>
</dbReference>
<organism evidence="2 3">
    <name type="scientific">Melipona quadrifasciata</name>
    <dbReference type="NCBI Taxonomy" id="166423"/>
    <lineage>
        <taxon>Eukaryota</taxon>
        <taxon>Metazoa</taxon>
        <taxon>Ecdysozoa</taxon>
        <taxon>Arthropoda</taxon>
        <taxon>Hexapoda</taxon>
        <taxon>Insecta</taxon>
        <taxon>Pterygota</taxon>
        <taxon>Neoptera</taxon>
        <taxon>Endopterygota</taxon>
        <taxon>Hymenoptera</taxon>
        <taxon>Apocrita</taxon>
        <taxon>Aculeata</taxon>
        <taxon>Apoidea</taxon>
        <taxon>Anthophila</taxon>
        <taxon>Apidae</taxon>
        <taxon>Melipona</taxon>
    </lineage>
</organism>
<dbReference type="AlphaFoldDB" id="A0A0N0U4R5"/>
<gene>
    <name evidence="2" type="ORF">WN51_01888</name>
</gene>
<accession>A0A0N0U4R5</accession>
<dbReference type="InterPro" id="IPR039844">
    <property type="entry name" value="URB1"/>
</dbReference>